<dbReference type="InterPro" id="IPR052157">
    <property type="entry name" value="BCAA_transport_permease"/>
</dbReference>
<dbReference type="PANTHER" id="PTHR11795">
    <property type="entry name" value="BRANCHED-CHAIN AMINO ACID TRANSPORT SYSTEM PERMEASE PROTEIN LIVH"/>
    <property type="match status" value="1"/>
</dbReference>
<evidence type="ECO:0000313" key="11">
    <source>
        <dbReference type="Proteomes" id="UP000018291"/>
    </source>
</evidence>
<comment type="subcellular location">
    <subcellularLocation>
        <location evidence="1">Cell membrane</location>
        <topology evidence="1">Multi-pass membrane protein</topology>
    </subcellularLocation>
</comment>
<dbReference type="GO" id="GO:0005886">
    <property type="term" value="C:plasma membrane"/>
    <property type="evidence" value="ECO:0007669"/>
    <property type="project" value="UniProtKB-SubCell"/>
</dbReference>
<dbReference type="InterPro" id="IPR001851">
    <property type="entry name" value="ABC_transp_permease"/>
</dbReference>
<reference evidence="10 11" key="1">
    <citation type="journal article" date="2013" name="ISME J.">
        <title>Metabolic model for the filamentous 'Candidatus Microthrix parvicella' based on genomic and metagenomic analyses.</title>
        <authorList>
            <person name="Jon McIlroy S."/>
            <person name="Kristiansen R."/>
            <person name="Albertsen M."/>
            <person name="Michael Karst S."/>
            <person name="Rossetti S."/>
            <person name="Lund Nielsen J."/>
            <person name="Tandoi V."/>
            <person name="James Seviour R."/>
            <person name="Nielsen P.H."/>
        </authorList>
    </citation>
    <scope>NUCLEOTIDE SEQUENCE [LARGE SCALE GENOMIC DNA]</scope>
    <source>
        <strain evidence="10 11">RN1</strain>
    </source>
</reference>
<evidence type="ECO:0000256" key="6">
    <source>
        <dbReference type="ARBA" id="ARBA00022989"/>
    </source>
</evidence>
<feature type="transmembrane region" description="Helical" evidence="9">
    <location>
        <begin position="656"/>
        <end position="676"/>
    </location>
</feature>
<keyword evidence="6 9" id="KW-1133">Transmembrane helix</keyword>
<feature type="transmembrane region" description="Helical" evidence="9">
    <location>
        <begin position="366"/>
        <end position="384"/>
    </location>
</feature>
<evidence type="ECO:0000313" key="10">
    <source>
        <dbReference type="EMBL" id="CCM61804.1"/>
    </source>
</evidence>
<protein>
    <submittedName>
        <fullName evidence="10">Putative ABC-type transporter, integral membrane subunit</fullName>
    </submittedName>
</protein>
<feature type="transmembrane region" description="Helical" evidence="9">
    <location>
        <begin position="256"/>
        <end position="275"/>
    </location>
</feature>
<dbReference type="Pfam" id="PF02653">
    <property type="entry name" value="BPD_transp_2"/>
    <property type="match status" value="2"/>
</dbReference>
<dbReference type="CDD" id="cd06581">
    <property type="entry name" value="TM_PBP1_LivM_like"/>
    <property type="match status" value="1"/>
</dbReference>
<feature type="transmembrane region" description="Helical" evidence="9">
    <location>
        <begin position="480"/>
        <end position="504"/>
    </location>
</feature>
<evidence type="ECO:0000256" key="1">
    <source>
        <dbReference type="ARBA" id="ARBA00004651"/>
    </source>
</evidence>
<keyword evidence="11" id="KW-1185">Reference proteome</keyword>
<feature type="transmembrane region" description="Helical" evidence="9">
    <location>
        <begin position="295"/>
        <end position="317"/>
    </location>
</feature>
<dbReference type="HOGENOM" id="CLU_006313_4_2_11"/>
<feature type="transmembrane region" description="Helical" evidence="9">
    <location>
        <begin position="567"/>
        <end position="594"/>
    </location>
</feature>
<feature type="transmembrane region" description="Helical" evidence="9">
    <location>
        <begin position="606"/>
        <end position="630"/>
    </location>
</feature>
<evidence type="ECO:0000256" key="9">
    <source>
        <dbReference type="SAM" id="Phobius"/>
    </source>
</evidence>
<feature type="transmembrane region" description="Helical" evidence="9">
    <location>
        <begin position="738"/>
        <end position="757"/>
    </location>
</feature>
<feature type="transmembrane region" description="Helical" evidence="9">
    <location>
        <begin position="73"/>
        <end position="95"/>
    </location>
</feature>
<comment type="caution">
    <text evidence="10">The sequence shown here is derived from an EMBL/GenBank/DDBJ whole genome shotgun (WGS) entry which is preliminary data.</text>
</comment>
<keyword evidence="3" id="KW-1003">Cell membrane</keyword>
<dbReference type="AlphaFoldDB" id="R4YVF9"/>
<keyword evidence="7 9" id="KW-0472">Membrane</keyword>
<feature type="transmembrane region" description="Helical" evidence="9">
    <location>
        <begin position="338"/>
        <end position="360"/>
    </location>
</feature>
<organism evidence="10 11">
    <name type="scientific">Candidatus Neomicrothrix parvicella RN1</name>
    <dbReference type="NCBI Taxonomy" id="1229780"/>
    <lineage>
        <taxon>Bacteria</taxon>
        <taxon>Bacillati</taxon>
        <taxon>Actinomycetota</taxon>
        <taxon>Acidimicrobiia</taxon>
        <taxon>Acidimicrobiales</taxon>
        <taxon>Microthrixaceae</taxon>
        <taxon>Candidatus Neomicrothrix</taxon>
    </lineage>
</organism>
<proteinExistence type="inferred from homology"/>
<dbReference type="CDD" id="cd06582">
    <property type="entry name" value="TM_PBP1_LivH_like"/>
    <property type="match status" value="1"/>
</dbReference>
<evidence type="ECO:0000256" key="5">
    <source>
        <dbReference type="ARBA" id="ARBA00022970"/>
    </source>
</evidence>
<evidence type="ECO:0000256" key="4">
    <source>
        <dbReference type="ARBA" id="ARBA00022692"/>
    </source>
</evidence>
<dbReference type="GO" id="GO:0006865">
    <property type="term" value="P:amino acid transport"/>
    <property type="evidence" value="ECO:0007669"/>
    <property type="project" value="UniProtKB-KW"/>
</dbReference>
<feature type="transmembrane region" description="Helical" evidence="9">
    <location>
        <begin position="441"/>
        <end position="460"/>
    </location>
</feature>
<feature type="transmembrane region" description="Helical" evidence="9">
    <location>
        <begin position="207"/>
        <end position="226"/>
    </location>
</feature>
<keyword evidence="5" id="KW-0029">Amino-acid transport</keyword>
<dbReference type="RefSeq" id="WP_012222585.1">
    <property type="nucleotide sequence ID" value="NZ_HG422565.1"/>
</dbReference>
<dbReference type="OrthoDB" id="3490418at2"/>
<evidence type="ECO:0000256" key="3">
    <source>
        <dbReference type="ARBA" id="ARBA00022475"/>
    </source>
</evidence>
<sequence>MITTMLAAAGTPNLWNQFLTASVAGLVTAALYAIAASGLVVTYTTSGVFNFAHGAFGMMAAFTYWQFTEGWGLPIWLSLLLVVGVVAPVFGGIVEKGLMRGLEGTSELIKLVVTVSLLLALIGLAPVIWDPTIARSVPEFFPDSDPITIAGVGISIHRIIIFVAAGLVAVFLRLFLYNTRTGIAMRAVVDDRSLAQLNGARPGLTSMASWGLGAGLAALAGVLGAPISTLEAVTLTLLVFNAYAAPVIGRLKSVPLTFLGAIILGLAQSYVSSFVKPGDTNVVERAVTSFQINTGWTLANLQSAMPAIVLFVVMLFIRPERLRSHSLSTTRDQFRVPTWRVTLIGAILFPIGTIMLTVIIPDVFQLSLASGYALALVGLSLVPLAGYSGQISLAQMSFAGIGAVVMGNLGVNNPILGVVVAVLVAATIGALVSLPALRLSGIYLALLTAAFALMLSKLVLSQQKVMPQGNLAVPPLVSSWNTATARIIVSAVAFTLVGIAVVAVRRSGFGRRLMAMKDSPDACATLGLNLTRTNVYVFALSSGIAGLAGALWASTAQAEQFTFENSLAVTMLAVVGGVGLVGGAFFGGLLLGAFQSILGPIFNSNALGYFSVFSISIAKLTSFAPGLMGISLGRNPSGAMTEVGAGFRAVGERTEALVISVLGAVGIWVLTAVGVVSGWQFTAAIVVWVFVVAPLTPLLFDGPHPSQRLPVAIGGVSATVVALLVPVASITESNGWRVIMIGAFAGAVGAVLTRVYGPLDAEAAAPQPSPDLAGVNRPFDRGELIEVDAALGLTEADLATYAVSETNGASAVPAMAGNGGDS</sequence>
<dbReference type="EMBL" id="CANL01000001">
    <property type="protein sequence ID" value="CCM61804.1"/>
    <property type="molecule type" value="Genomic_DNA"/>
</dbReference>
<feature type="transmembrane region" description="Helical" evidence="9">
    <location>
        <begin position="415"/>
        <end position="434"/>
    </location>
</feature>
<evidence type="ECO:0000256" key="2">
    <source>
        <dbReference type="ARBA" id="ARBA00022448"/>
    </source>
</evidence>
<feature type="transmembrane region" description="Helical" evidence="9">
    <location>
        <begin position="48"/>
        <end position="67"/>
    </location>
</feature>
<accession>R4YVF9</accession>
<dbReference type="InterPro" id="IPR043428">
    <property type="entry name" value="LivM-like"/>
</dbReference>
<dbReference type="STRING" id="1229780.BN381_10035"/>
<name>R4YVF9_9ACTN</name>
<gene>
    <name evidence="10" type="ORF">BN381_10035</name>
</gene>
<dbReference type="PANTHER" id="PTHR11795:SF445">
    <property type="entry name" value="AMINO ACID ABC TRANSPORTER PERMEASE PROTEIN"/>
    <property type="match status" value="1"/>
</dbReference>
<feature type="transmembrane region" description="Helical" evidence="9">
    <location>
        <begin position="149"/>
        <end position="176"/>
    </location>
</feature>
<feature type="transmembrane region" description="Helical" evidence="9">
    <location>
        <begin position="712"/>
        <end position="731"/>
    </location>
</feature>
<dbReference type="GO" id="GO:0015658">
    <property type="term" value="F:branched-chain amino acid transmembrane transporter activity"/>
    <property type="evidence" value="ECO:0007669"/>
    <property type="project" value="InterPro"/>
</dbReference>
<feature type="transmembrane region" description="Helical" evidence="9">
    <location>
        <begin position="20"/>
        <end position="41"/>
    </location>
</feature>
<evidence type="ECO:0000256" key="7">
    <source>
        <dbReference type="ARBA" id="ARBA00023136"/>
    </source>
</evidence>
<keyword evidence="2" id="KW-0813">Transport</keyword>
<dbReference type="eggNOG" id="COG0559">
    <property type="taxonomic scope" value="Bacteria"/>
</dbReference>
<dbReference type="Proteomes" id="UP000018291">
    <property type="component" value="Unassembled WGS sequence"/>
</dbReference>
<evidence type="ECO:0000256" key="8">
    <source>
        <dbReference type="ARBA" id="ARBA00037998"/>
    </source>
</evidence>
<feature type="transmembrane region" description="Helical" evidence="9">
    <location>
        <begin position="107"/>
        <end position="129"/>
    </location>
</feature>
<feature type="transmembrane region" description="Helical" evidence="9">
    <location>
        <begin position="535"/>
        <end position="555"/>
    </location>
</feature>
<comment type="similarity">
    <text evidence="8">Belongs to the binding-protein-dependent transport system permease family. LivHM subfamily.</text>
</comment>
<keyword evidence="4 9" id="KW-0812">Transmembrane</keyword>
<dbReference type="eggNOG" id="COG4177">
    <property type="taxonomic scope" value="Bacteria"/>
</dbReference>
<feature type="transmembrane region" description="Helical" evidence="9">
    <location>
        <begin position="683"/>
        <end position="700"/>
    </location>
</feature>